<dbReference type="Proteomes" id="UP001060085">
    <property type="component" value="Linkage Group LG01"/>
</dbReference>
<organism evidence="1 2">
    <name type="scientific">Catharanthus roseus</name>
    <name type="common">Madagascar periwinkle</name>
    <name type="synonym">Vinca rosea</name>
    <dbReference type="NCBI Taxonomy" id="4058"/>
    <lineage>
        <taxon>Eukaryota</taxon>
        <taxon>Viridiplantae</taxon>
        <taxon>Streptophyta</taxon>
        <taxon>Embryophyta</taxon>
        <taxon>Tracheophyta</taxon>
        <taxon>Spermatophyta</taxon>
        <taxon>Magnoliopsida</taxon>
        <taxon>eudicotyledons</taxon>
        <taxon>Gunneridae</taxon>
        <taxon>Pentapetalae</taxon>
        <taxon>asterids</taxon>
        <taxon>lamiids</taxon>
        <taxon>Gentianales</taxon>
        <taxon>Apocynaceae</taxon>
        <taxon>Rauvolfioideae</taxon>
        <taxon>Vinceae</taxon>
        <taxon>Catharanthinae</taxon>
        <taxon>Catharanthus</taxon>
    </lineage>
</organism>
<dbReference type="EMBL" id="CM044701">
    <property type="protein sequence ID" value="KAI5682174.1"/>
    <property type="molecule type" value="Genomic_DNA"/>
</dbReference>
<name>A0ACC0CB42_CATRO</name>
<proteinExistence type="predicted"/>
<gene>
    <name evidence="1" type="ORF">M9H77_03402</name>
</gene>
<protein>
    <submittedName>
        <fullName evidence="1">Uncharacterized protein</fullName>
    </submittedName>
</protein>
<reference evidence="2" key="1">
    <citation type="journal article" date="2023" name="Nat. Plants">
        <title>Single-cell RNA sequencing provides a high-resolution roadmap for understanding the multicellular compartmentation of specialized metabolism.</title>
        <authorList>
            <person name="Sun S."/>
            <person name="Shen X."/>
            <person name="Li Y."/>
            <person name="Li Y."/>
            <person name="Wang S."/>
            <person name="Li R."/>
            <person name="Zhang H."/>
            <person name="Shen G."/>
            <person name="Guo B."/>
            <person name="Wei J."/>
            <person name="Xu J."/>
            <person name="St-Pierre B."/>
            <person name="Chen S."/>
            <person name="Sun C."/>
        </authorList>
    </citation>
    <scope>NUCLEOTIDE SEQUENCE [LARGE SCALE GENOMIC DNA]</scope>
</reference>
<accession>A0ACC0CB42</accession>
<evidence type="ECO:0000313" key="2">
    <source>
        <dbReference type="Proteomes" id="UP001060085"/>
    </source>
</evidence>
<comment type="caution">
    <text evidence="1">The sequence shown here is derived from an EMBL/GenBank/DDBJ whole genome shotgun (WGS) entry which is preliminary data.</text>
</comment>
<evidence type="ECO:0000313" key="1">
    <source>
        <dbReference type="EMBL" id="KAI5682174.1"/>
    </source>
</evidence>
<sequence length="219" mass="24585">MVPTAGNATMPLLVAAVGAPAGDSIGLSPANTALREAVATRIMNSFSNQSDGHPTTKFDYSSQRHRRYVTDRSPMRKELEGKVSQFRQEYWREKARHKTTRGTEGNCRRYHKILNLGSKNRKIETPILLQTAFFVFNDFQQQLETGQQQRGPNKLCEFGLSMRNEGQPWTVLPVKNIVNPLANRWPQETVLSNSLSAKAPFPLTAVTQAVTRRLTGTDQ</sequence>
<keyword evidence="2" id="KW-1185">Reference proteome</keyword>